<geneLocation type="plasmid" evidence="2 3">
    <name>2</name>
</geneLocation>
<dbReference type="EMBL" id="CP007130">
    <property type="protein sequence ID" value="AHG93146.1"/>
    <property type="molecule type" value="Genomic_DNA"/>
</dbReference>
<dbReference type="RefSeq" id="WP_025414453.1">
    <property type="nucleotide sequence ID" value="NZ_CP007130.1"/>
</dbReference>
<keyword evidence="2" id="KW-0614">Plasmid</keyword>
<dbReference type="PANTHER" id="PTHR40469">
    <property type="entry name" value="SECRETED GLYCOSYL HYDROLASE"/>
    <property type="match status" value="1"/>
</dbReference>
<dbReference type="InterPro" id="IPR029062">
    <property type="entry name" value="Class_I_gatase-like"/>
</dbReference>
<dbReference type="PANTHER" id="PTHR40469:SF2">
    <property type="entry name" value="GALACTOSE-BINDING DOMAIN-LIKE SUPERFAMILY PROTEIN"/>
    <property type="match status" value="1"/>
</dbReference>
<dbReference type="eggNOG" id="COG3828">
    <property type="taxonomic scope" value="Bacteria"/>
</dbReference>
<dbReference type="Gene3D" id="3.40.50.880">
    <property type="match status" value="1"/>
</dbReference>
<proteinExistence type="predicted"/>
<feature type="domain" description="ThuA-like" evidence="1">
    <location>
        <begin position="36"/>
        <end position="282"/>
    </location>
</feature>
<gene>
    <name evidence="2" type="ORF">J421_5611</name>
</gene>
<dbReference type="InterPro" id="IPR029010">
    <property type="entry name" value="ThuA-like"/>
</dbReference>
<dbReference type="KEGG" id="gba:J421_5611"/>
<reference evidence="2 3" key="1">
    <citation type="journal article" date="2014" name="Genome Announc.">
        <title>Genome Sequence and Methylome of Soil Bacterium Gemmatirosa kalamazoonensis KBS708T, a Member of the Rarely Cultivated Gemmatimonadetes Phylum.</title>
        <authorList>
            <person name="Debruyn J.M."/>
            <person name="Radosevich M."/>
            <person name="Wommack K.E."/>
            <person name="Polson S.W."/>
            <person name="Hauser L.J."/>
            <person name="Fawaz M.N."/>
            <person name="Korlach J."/>
            <person name="Tsai Y.C."/>
        </authorList>
    </citation>
    <scope>NUCLEOTIDE SEQUENCE [LARGE SCALE GENOMIC DNA]</scope>
    <source>
        <strain evidence="2 3">KBS708</strain>
        <plasmid evidence="3">Plasmid 2</plasmid>
    </source>
</reference>
<dbReference type="HOGENOM" id="CLU_057383_1_1_0"/>
<keyword evidence="3" id="KW-1185">Reference proteome</keyword>
<dbReference type="InParanoid" id="W0RR13"/>
<protein>
    <recommendedName>
        <fullName evidence="1">ThuA-like domain-containing protein</fullName>
    </recommendedName>
</protein>
<dbReference type="PROSITE" id="PS51318">
    <property type="entry name" value="TAT"/>
    <property type="match status" value="1"/>
</dbReference>
<dbReference type="AlphaFoldDB" id="W0RR13"/>
<dbReference type="Pfam" id="PF06283">
    <property type="entry name" value="ThuA"/>
    <property type="match status" value="1"/>
</dbReference>
<dbReference type="InterPro" id="IPR006311">
    <property type="entry name" value="TAT_signal"/>
</dbReference>
<dbReference type="OrthoDB" id="9785923at2"/>
<dbReference type="PATRIC" id="fig|861299.3.peg.5647"/>
<dbReference type="SUPFAM" id="SSF52317">
    <property type="entry name" value="Class I glutamine amidotransferase-like"/>
    <property type="match status" value="1"/>
</dbReference>
<sequence>MDSLTRRRFLERLGLALAAVPLGAATARAADAPRRRLLVFTKSSGFEHSVIKRGADGSPSLVERVLTEMGAKHGFDVTCTKDGSVFDTSAVRDNDAFFFFTSGYLTDVGTDKHPAMSDAGKAALLDAVRGGKGFVAFHAATDSFHTLPDPTDRSNRYVAHGDATDPYLKMLGGEFILHGKQQKAWARVVDAKFPGMDGYGAERVERMGEWYSLKDFQPDLHVLMVLDTQGMEGAPYQRGPYPVTWARAHGRGRVFYSALGHREEEWTETAMPTMVLGALRWAFGDAKASIPPNLSSVAPRAAEIPPKS</sequence>
<evidence type="ECO:0000313" key="2">
    <source>
        <dbReference type="EMBL" id="AHG93146.1"/>
    </source>
</evidence>
<evidence type="ECO:0000259" key="1">
    <source>
        <dbReference type="Pfam" id="PF06283"/>
    </source>
</evidence>
<organism evidence="2 3">
    <name type="scientific">Gemmatirosa kalamazoonensis</name>
    <dbReference type="NCBI Taxonomy" id="861299"/>
    <lineage>
        <taxon>Bacteria</taxon>
        <taxon>Pseudomonadati</taxon>
        <taxon>Gemmatimonadota</taxon>
        <taxon>Gemmatimonadia</taxon>
        <taxon>Gemmatimonadales</taxon>
        <taxon>Gemmatimonadaceae</taxon>
        <taxon>Gemmatirosa</taxon>
    </lineage>
</organism>
<dbReference type="Proteomes" id="UP000019151">
    <property type="component" value="Plasmid 2"/>
</dbReference>
<accession>W0RR13</accession>
<name>W0RR13_9BACT</name>
<evidence type="ECO:0000313" key="3">
    <source>
        <dbReference type="Proteomes" id="UP000019151"/>
    </source>
</evidence>